<accession>A0ACB8Q8G0</accession>
<name>A0ACB8Q8G0_9AGAM</name>
<sequence length="73" mass="8235">PPEVLDSIVACIDTRCDVLAFALVCRAFYAVAIPRHSEYRALRAPYADINLWRHLTERPDLAAGLRAVNVLER</sequence>
<keyword evidence="2" id="KW-1185">Reference proteome</keyword>
<feature type="non-terminal residue" evidence="1">
    <location>
        <position position="73"/>
    </location>
</feature>
<evidence type="ECO:0000313" key="2">
    <source>
        <dbReference type="Proteomes" id="UP000814128"/>
    </source>
</evidence>
<protein>
    <submittedName>
        <fullName evidence="1">Uncharacterized protein</fullName>
    </submittedName>
</protein>
<feature type="non-terminal residue" evidence="1">
    <location>
        <position position="1"/>
    </location>
</feature>
<comment type="caution">
    <text evidence="1">The sequence shown here is derived from an EMBL/GenBank/DDBJ whole genome shotgun (WGS) entry which is preliminary data.</text>
</comment>
<dbReference type="EMBL" id="MU273794">
    <property type="protein sequence ID" value="KAI0028089.1"/>
    <property type="molecule type" value="Genomic_DNA"/>
</dbReference>
<gene>
    <name evidence="1" type="ORF">K488DRAFT_25437</name>
</gene>
<dbReference type="Proteomes" id="UP000814128">
    <property type="component" value="Unassembled WGS sequence"/>
</dbReference>
<reference evidence="1" key="2">
    <citation type="journal article" date="2022" name="New Phytol.">
        <title>Evolutionary transition to the ectomycorrhizal habit in the genomes of a hyperdiverse lineage of mushroom-forming fungi.</title>
        <authorList>
            <person name="Looney B."/>
            <person name="Miyauchi S."/>
            <person name="Morin E."/>
            <person name="Drula E."/>
            <person name="Courty P.E."/>
            <person name="Kohler A."/>
            <person name="Kuo A."/>
            <person name="LaButti K."/>
            <person name="Pangilinan J."/>
            <person name="Lipzen A."/>
            <person name="Riley R."/>
            <person name="Andreopoulos W."/>
            <person name="He G."/>
            <person name="Johnson J."/>
            <person name="Nolan M."/>
            <person name="Tritt A."/>
            <person name="Barry K.W."/>
            <person name="Grigoriev I.V."/>
            <person name="Nagy L.G."/>
            <person name="Hibbett D."/>
            <person name="Henrissat B."/>
            <person name="Matheny P.B."/>
            <person name="Labbe J."/>
            <person name="Martin F.M."/>
        </authorList>
    </citation>
    <scope>NUCLEOTIDE SEQUENCE</scope>
    <source>
        <strain evidence="1">EC-137</strain>
    </source>
</reference>
<reference evidence="1" key="1">
    <citation type="submission" date="2021-02" db="EMBL/GenBank/DDBJ databases">
        <authorList>
            <consortium name="DOE Joint Genome Institute"/>
            <person name="Ahrendt S."/>
            <person name="Looney B.P."/>
            <person name="Miyauchi S."/>
            <person name="Morin E."/>
            <person name="Drula E."/>
            <person name="Courty P.E."/>
            <person name="Chicoki N."/>
            <person name="Fauchery L."/>
            <person name="Kohler A."/>
            <person name="Kuo A."/>
            <person name="Labutti K."/>
            <person name="Pangilinan J."/>
            <person name="Lipzen A."/>
            <person name="Riley R."/>
            <person name="Andreopoulos W."/>
            <person name="He G."/>
            <person name="Johnson J."/>
            <person name="Barry K.W."/>
            <person name="Grigoriev I.V."/>
            <person name="Nagy L."/>
            <person name="Hibbett D."/>
            <person name="Henrissat B."/>
            <person name="Matheny P.B."/>
            <person name="Labbe J."/>
            <person name="Martin F."/>
        </authorList>
    </citation>
    <scope>NUCLEOTIDE SEQUENCE</scope>
    <source>
        <strain evidence="1">EC-137</strain>
    </source>
</reference>
<evidence type="ECO:0000313" key="1">
    <source>
        <dbReference type="EMBL" id="KAI0028089.1"/>
    </source>
</evidence>
<organism evidence="1 2">
    <name type="scientific">Vararia minispora EC-137</name>
    <dbReference type="NCBI Taxonomy" id="1314806"/>
    <lineage>
        <taxon>Eukaryota</taxon>
        <taxon>Fungi</taxon>
        <taxon>Dikarya</taxon>
        <taxon>Basidiomycota</taxon>
        <taxon>Agaricomycotina</taxon>
        <taxon>Agaricomycetes</taxon>
        <taxon>Russulales</taxon>
        <taxon>Lachnocladiaceae</taxon>
        <taxon>Vararia</taxon>
    </lineage>
</organism>
<proteinExistence type="predicted"/>